<feature type="domain" description="Helicase ATP-binding" evidence="5">
    <location>
        <begin position="1"/>
        <end position="145"/>
    </location>
</feature>
<dbReference type="GO" id="GO:0005524">
    <property type="term" value="F:ATP binding"/>
    <property type="evidence" value="ECO:0007669"/>
    <property type="project" value="UniProtKB-KW"/>
</dbReference>
<reference evidence="6 7" key="1">
    <citation type="submission" date="2019-03" db="EMBL/GenBank/DDBJ databases">
        <title>Single cell metagenomics reveals metabolic interactions within the superorganism composed of flagellate Streblomastix strix and complex community of Bacteroidetes bacteria on its surface.</title>
        <authorList>
            <person name="Treitli S.C."/>
            <person name="Kolisko M."/>
            <person name="Husnik F."/>
            <person name="Keeling P."/>
            <person name="Hampl V."/>
        </authorList>
    </citation>
    <scope>NUCLEOTIDE SEQUENCE [LARGE SCALE GENOMIC DNA]</scope>
    <source>
        <strain evidence="6">ST1C</strain>
    </source>
</reference>
<gene>
    <name evidence="6" type="ORF">EZS28_043459</name>
</gene>
<evidence type="ECO:0000256" key="4">
    <source>
        <dbReference type="ARBA" id="ARBA00022840"/>
    </source>
</evidence>
<feature type="non-terminal residue" evidence="6">
    <location>
        <position position="206"/>
    </location>
</feature>
<dbReference type="InterPro" id="IPR038718">
    <property type="entry name" value="SNF2-like_sf"/>
</dbReference>
<sequence>MGLGKTLQALAISCAYPEDWPLIVICPSTLRFHWADEIERWCGREMCPPGSVKAVLSSKDILTGKERAVVITYELCVRMINDVTRMKFNIAISDESHYLKNWKSKRAKMIFPVIRSCNRLLLLTGTPAINRPIELFTQLHTLRPDIFSTVSEFSNRYCGAQKKAAWTDMSGATNLTELHLLIGETVMIRRLKREVLKQLPPKRRMA</sequence>
<dbReference type="InterPro" id="IPR000330">
    <property type="entry name" value="SNF2_N"/>
</dbReference>
<dbReference type="AlphaFoldDB" id="A0A5J4TRS4"/>
<dbReference type="SMART" id="SM00487">
    <property type="entry name" value="DEXDc"/>
    <property type="match status" value="1"/>
</dbReference>
<evidence type="ECO:0000313" key="6">
    <source>
        <dbReference type="EMBL" id="KAA6361014.1"/>
    </source>
</evidence>
<dbReference type="PROSITE" id="PS51192">
    <property type="entry name" value="HELICASE_ATP_BIND_1"/>
    <property type="match status" value="1"/>
</dbReference>
<dbReference type="InterPro" id="IPR027417">
    <property type="entry name" value="P-loop_NTPase"/>
</dbReference>
<accession>A0A5J4TRS4</accession>
<dbReference type="Gene3D" id="3.40.50.10810">
    <property type="entry name" value="Tandem AAA-ATPase domain"/>
    <property type="match status" value="1"/>
</dbReference>
<evidence type="ECO:0000256" key="2">
    <source>
        <dbReference type="ARBA" id="ARBA00022801"/>
    </source>
</evidence>
<keyword evidence="4" id="KW-0067">ATP-binding</keyword>
<keyword evidence="1" id="KW-0547">Nucleotide-binding</keyword>
<dbReference type="Pfam" id="PF00176">
    <property type="entry name" value="SNF2-rel_dom"/>
    <property type="match status" value="1"/>
</dbReference>
<evidence type="ECO:0000256" key="3">
    <source>
        <dbReference type="ARBA" id="ARBA00022806"/>
    </source>
</evidence>
<dbReference type="Proteomes" id="UP000324800">
    <property type="component" value="Unassembled WGS sequence"/>
</dbReference>
<dbReference type="EMBL" id="SNRW01026134">
    <property type="protein sequence ID" value="KAA6361014.1"/>
    <property type="molecule type" value="Genomic_DNA"/>
</dbReference>
<evidence type="ECO:0000256" key="1">
    <source>
        <dbReference type="ARBA" id="ARBA00022741"/>
    </source>
</evidence>
<dbReference type="GO" id="GO:0004520">
    <property type="term" value="F:DNA endonuclease activity"/>
    <property type="evidence" value="ECO:0007669"/>
    <property type="project" value="TreeGrafter"/>
</dbReference>
<keyword evidence="2" id="KW-0378">Hydrolase</keyword>
<proteinExistence type="predicted"/>
<dbReference type="GO" id="GO:0043596">
    <property type="term" value="C:nuclear replication fork"/>
    <property type="evidence" value="ECO:0007669"/>
    <property type="project" value="TreeGrafter"/>
</dbReference>
<comment type="caution">
    <text evidence="6">The sequence shown here is derived from an EMBL/GenBank/DDBJ whole genome shotgun (WGS) entry which is preliminary data.</text>
</comment>
<organism evidence="6 7">
    <name type="scientific">Streblomastix strix</name>
    <dbReference type="NCBI Taxonomy" id="222440"/>
    <lineage>
        <taxon>Eukaryota</taxon>
        <taxon>Metamonada</taxon>
        <taxon>Preaxostyla</taxon>
        <taxon>Oxymonadida</taxon>
        <taxon>Streblomastigidae</taxon>
        <taxon>Streblomastix</taxon>
    </lineage>
</organism>
<evidence type="ECO:0000259" key="5">
    <source>
        <dbReference type="PROSITE" id="PS51192"/>
    </source>
</evidence>
<dbReference type="InterPro" id="IPR014001">
    <property type="entry name" value="Helicase_ATP-bd"/>
</dbReference>
<dbReference type="GO" id="GO:0004386">
    <property type="term" value="F:helicase activity"/>
    <property type="evidence" value="ECO:0007669"/>
    <property type="project" value="UniProtKB-KW"/>
</dbReference>
<dbReference type="PANTHER" id="PTHR45766:SF3">
    <property type="entry name" value="DNA ANNEALING HELICASE AND ENDONUCLEASE ZRANB3"/>
    <property type="match status" value="1"/>
</dbReference>
<dbReference type="SUPFAM" id="SSF52540">
    <property type="entry name" value="P-loop containing nucleoside triphosphate hydrolases"/>
    <property type="match status" value="1"/>
</dbReference>
<dbReference type="PANTHER" id="PTHR45766">
    <property type="entry name" value="DNA ANNEALING HELICASE AND ENDONUCLEASE ZRANB3 FAMILY MEMBER"/>
    <property type="match status" value="1"/>
</dbReference>
<name>A0A5J4TRS4_9EUKA</name>
<dbReference type="OrthoDB" id="2801544at2759"/>
<dbReference type="GO" id="GO:0031297">
    <property type="term" value="P:replication fork processing"/>
    <property type="evidence" value="ECO:0007669"/>
    <property type="project" value="TreeGrafter"/>
</dbReference>
<evidence type="ECO:0000313" key="7">
    <source>
        <dbReference type="Proteomes" id="UP000324800"/>
    </source>
</evidence>
<dbReference type="GO" id="GO:0016787">
    <property type="term" value="F:hydrolase activity"/>
    <property type="evidence" value="ECO:0007669"/>
    <property type="project" value="UniProtKB-KW"/>
</dbReference>
<dbReference type="GO" id="GO:0006281">
    <property type="term" value="P:DNA repair"/>
    <property type="evidence" value="ECO:0007669"/>
    <property type="project" value="TreeGrafter"/>
</dbReference>
<keyword evidence="3 6" id="KW-0347">Helicase</keyword>
<protein>
    <submittedName>
        <fullName evidence="6">Putative helicase carboxy-terminal domain protein</fullName>
    </submittedName>
</protein>